<protein>
    <submittedName>
        <fullName evidence="3">Blast:Uncharacterized protein C18orf8</fullName>
    </submittedName>
</protein>
<dbReference type="InterPro" id="IPR009755">
    <property type="entry name" value="RMC1_C"/>
</dbReference>
<dbReference type="SUPFAM" id="SSF50978">
    <property type="entry name" value="WD40 repeat-like"/>
    <property type="match status" value="1"/>
</dbReference>
<dbReference type="PANTHER" id="PTHR12897">
    <property type="entry name" value="COLON CANCER-ASSOCIATED PROTEIN MIC1"/>
    <property type="match status" value="1"/>
</dbReference>
<sequence>MNDRGGAIRSIKFSPDNQILAVQRKENAVEFICFQGEQPLLQDIITHQVKTMIHGFVWIHNREVALISNTGVEVYTVLPEKRQVRSVKSLSISIKWFAWCCDANVALLCTTEGNSLVPVLVKQKVITKLPKVDCSPSREVQESKVTLGQVYGVLTVLILQSNSTTGLMEVEVHLLNGPGLAPRKCHVLRLSLVGRFAINTVDNLIVVHHQATGTSLLFDISLTGEVIQDITYHAPVTTGRSIKPFGLKLPSLSPDGQILQCELYSTHWVLFQPNIVIDAKLGCMWYLNLCIDPLCNLISDRIRLTEFLLQRSSGKQVLLKVLGQLVDDQYKGTLLPVLETIFSRINKIYASWVQLELQNQTAQPSNIKTTTVKHSSPPIVLIEQLDMVQIFQRIAKRPYTETILMLYLQSLSKFNIAAQEELSKMIISELIHNHSFDTLRRLVSYSMLLESKAVACFLLSHSDVNTAISQVAIDMLGKIQAYEIIVEVMLGQGKVIDALRLAKNSLGLDKVPARKFLEAAHKTRDDLIFHSVFRFFQMRNLKLYETLAFPKAEQCTEFIQHYNGTFPTDNSLRPQII</sequence>
<dbReference type="EMBL" id="OUUW01000009">
    <property type="protein sequence ID" value="SPP85161.1"/>
    <property type="molecule type" value="Genomic_DNA"/>
</dbReference>
<gene>
    <name evidence="3" type="ORF">DGUA_6G015051</name>
</gene>
<dbReference type="GO" id="GO:0010506">
    <property type="term" value="P:regulation of autophagy"/>
    <property type="evidence" value="ECO:0007669"/>
    <property type="project" value="InterPro"/>
</dbReference>
<dbReference type="Proteomes" id="UP000268350">
    <property type="component" value="Unassembled WGS sequence"/>
</dbReference>
<accession>A0A3B0KJ87</accession>
<dbReference type="GO" id="GO:0005765">
    <property type="term" value="C:lysosomal membrane"/>
    <property type="evidence" value="ECO:0007669"/>
    <property type="project" value="TreeGrafter"/>
</dbReference>
<dbReference type="AlphaFoldDB" id="A0A3B0KJ87"/>
<evidence type="ECO:0000313" key="3">
    <source>
        <dbReference type="EMBL" id="SPP85161.1"/>
    </source>
</evidence>
<feature type="domain" description="Regulator of MON1-CCZ1 complex N-terminal" evidence="2">
    <location>
        <begin position="5"/>
        <end position="83"/>
    </location>
</feature>
<dbReference type="GO" id="GO:0031902">
    <property type="term" value="C:late endosome membrane"/>
    <property type="evidence" value="ECO:0007669"/>
    <property type="project" value="TreeGrafter"/>
</dbReference>
<proteinExistence type="predicted"/>
<evidence type="ECO:0000313" key="4">
    <source>
        <dbReference type="Proteomes" id="UP000268350"/>
    </source>
</evidence>
<reference evidence="4" key="1">
    <citation type="submission" date="2018-01" db="EMBL/GenBank/DDBJ databases">
        <authorList>
            <person name="Alioto T."/>
            <person name="Alioto T."/>
        </authorList>
    </citation>
    <scope>NUCLEOTIDE SEQUENCE [LARGE SCALE GENOMIC DNA]</scope>
</reference>
<dbReference type="Pfam" id="PF21029">
    <property type="entry name" value="RMC1_N"/>
    <property type="match status" value="1"/>
</dbReference>
<keyword evidence="4" id="KW-1185">Reference proteome</keyword>
<feature type="domain" description="Mic1" evidence="1">
    <location>
        <begin position="311"/>
        <end position="551"/>
    </location>
</feature>
<dbReference type="InterPro" id="IPR040371">
    <property type="entry name" value="RMC1"/>
</dbReference>
<evidence type="ECO:0000259" key="2">
    <source>
        <dbReference type="Pfam" id="PF21029"/>
    </source>
</evidence>
<dbReference type="GO" id="GO:0035658">
    <property type="term" value="C:Mon1-Ccz1 complex"/>
    <property type="evidence" value="ECO:0007669"/>
    <property type="project" value="InterPro"/>
</dbReference>
<dbReference type="InterPro" id="IPR049040">
    <property type="entry name" value="RMC1_N"/>
</dbReference>
<dbReference type="PANTHER" id="PTHR12897:SF4">
    <property type="entry name" value="REGULATOR OF MON1-CCZ1 COMPLEX"/>
    <property type="match status" value="1"/>
</dbReference>
<dbReference type="InterPro" id="IPR036322">
    <property type="entry name" value="WD40_repeat_dom_sf"/>
</dbReference>
<name>A0A3B0KJ87_DROGU</name>
<dbReference type="OrthoDB" id="26384at2759"/>
<evidence type="ECO:0000259" key="1">
    <source>
        <dbReference type="Pfam" id="PF07035"/>
    </source>
</evidence>
<dbReference type="Pfam" id="PF07035">
    <property type="entry name" value="RMC1_C"/>
    <property type="match status" value="1"/>
</dbReference>
<organism evidence="3 4">
    <name type="scientific">Drosophila guanche</name>
    <name type="common">Fruit fly</name>
    <dbReference type="NCBI Taxonomy" id="7266"/>
    <lineage>
        <taxon>Eukaryota</taxon>
        <taxon>Metazoa</taxon>
        <taxon>Ecdysozoa</taxon>
        <taxon>Arthropoda</taxon>
        <taxon>Hexapoda</taxon>
        <taxon>Insecta</taxon>
        <taxon>Pterygota</taxon>
        <taxon>Neoptera</taxon>
        <taxon>Endopterygota</taxon>
        <taxon>Diptera</taxon>
        <taxon>Brachycera</taxon>
        <taxon>Muscomorpha</taxon>
        <taxon>Ephydroidea</taxon>
        <taxon>Drosophilidae</taxon>
        <taxon>Drosophila</taxon>
        <taxon>Sophophora</taxon>
    </lineage>
</organism>